<feature type="region of interest" description="Disordered" evidence="3">
    <location>
        <begin position="922"/>
        <end position="941"/>
    </location>
</feature>
<protein>
    <submittedName>
        <fullName evidence="5">AAA family ATPase</fullName>
    </submittedName>
</protein>
<evidence type="ECO:0000256" key="2">
    <source>
        <dbReference type="ARBA" id="ARBA00022840"/>
    </source>
</evidence>
<dbReference type="SUPFAM" id="SSF52540">
    <property type="entry name" value="P-loop containing nucleoside triphosphate hydrolases"/>
    <property type="match status" value="1"/>
</dbReference>
<dbReference type="PANTHER" id="PTHR16305">
    <property type="entry name" value="TESTICULAR SOLUBLE ADENYLYL CYCLASE"/>
    <property type="match status" value="1"/>
</dbReference>
<dbReference type="Gene3D" id="1.10.10.10">
    <property type="entry name" value="Winged helix-like DNA-binding domain superfamily/Winged helix DNA-binding domain"/>
    <property type="match status" value="1"/>
</dbReference>
<dbReference type="Proteomes" id="UP001250656">
    <property type="component" value="Unassembled WGS sequence"/>
</dbReference>
<reference evidence="5 6" key="1">
    <citation type="submission" date="2023-09" db="EMBL/GenBank/DDBJ databases">
        <title>Novel taxa isolated from Blanes Bay.</title>
        <authorList>
            <person name="Rey-Velasco X."/>
            <person name="Lucena T."/>
        </authorList>
    </citation>
    <scope>NUCLEOTIDE SEQUENCE [LARGE SCALE GENOMIC DNA]</scope>
    <source>
        <strain evidence="5 6">S334</strain>
    </source>
</reference>
<dbReference type="SMART" id="SM01043">
    <property type="entry name" value="BTAD"/>
    <property type="match status" value="1"/>
</dbReference>
<accession>A0ABU3LB22</accession>
<dbReference type="InterPro" id="IPR005158">
    <property type="entry name" value="BTAD"/>
</dbReference>
<dbReference type="InterPro" id="IPR011990">
    <property type="entry name" value="TPR-like_helical_dom_sf"/>
</dbReference>
<dbReference type="InterPro" id="IPR036388">
    <property type="entry name" value="WH-like_DNA-bd_sf"/>
</dbReference>
<evidence type="ECO:0000259" key="4">
    <source>
        <dbReference type="SMART" id="SM01043"/>
    </source>
</evidence>
<dbReference type="EMBL" id="JAVTTP010000001">
    <property type="protein sequence ID" value="MDT7830423.1"/>
    <property type="molecule type" value="Genomic_DNA"/>
</dbReference>
<sequence length="1128" mass="127150">MNFQKERSTCGLGIMLLGGFVVYVKGQALPDTAIKGRKARTLLKLIAHQRQYLIERARVTGILWPDLDPDAANAQLYKALHHIRKAFGSYHEEGEEWIEITDDLIRLAPSEGLVTDVALFENSARSGLKDRKLSELESALSSYSGDFLPMDRHAKWASFPREHYRQLYLDVITRLAVVYEERKELPEATQMWRLALNKQPTLEAAHRGLMRVFAKKGQATRAFHQYEACRGVLREELGLGPSTGTIKTLDDIREGKLRNRPRPNTNQTTVSLPTKPLIGRTEACTFIDRHLQNLTGGQGGAIFITGEAGIGKTRMVQELVRSTRQKELSFFGGSAIENVAYGAFIELFMDALSKRPGMENKLPVELGRLVPGFSGKGYLPPHGDKLLAKAHLFAQVHRFFSNLASDTPAVIVLEDMQSADQGSESLLSYLIRHRGRLPILFVATLRNEEGASLPSSILDRSDEVSEIFELEPLTYEEHVQLLHLHAENVDTALEMASYIFQLSEGNPLYALELLSHYGGNKDAASPQLRRDGGSPPTTSVSGRVPAPIFQRVEQKLERLSPPARHLLYIAAVIGRNVSYGLLESIWTSGNNNAADGLFKALEEVVRASLLEEHGLDYSFCHAMVHETIYSSISEARKRILHRQITEHLLEFSKDRDQAPVELIAWHYSGARDLMEAANYLNLAGERAENVYAYENALQRYREALNVLDGMGTGHAKNLKREILERIGDVYRASGQLDRCYDAYEEAISHTGGNLELMELHRKMAVAAIFRKEIDRSQGHLERAFELAGENPRYRARLFITKSHHMWHLGRLEEAYGMAKKALGQARKAKTGAEASQACEMLAMTCLSLGRWEEGLLYENERQTFEGSPEIMVATDMHQCMGVYHISEDEALQKARSFIGRSTHRDSQVENLRYMADRQKALNKMQPWPDRNEKSGHEENESHSISMAYSLARKSVLHTLLGAKDVGWRDVQKGLVHAGQAPQGNHCLQRLYGVGIWNRLEADDPDRASKLIADSEKLIALSKPCAACTLELYPWFSYYFLQTGQLEKVRECVEAVSEFDERTGNPTFKVIVAIIKSSFCILEKNQLQADRYSQKSFRLLEEAVPRTARAGIEHFLNRMLEQQAELVRE</sequence>
<gene>
    <name evidence="5" type="ORF">RQM65_17270</name>
</gene>
<dbReference type="InterPro" id="IPR019734">
    <property type="entry name" value="TPR_rpt"/>
</dbReference>
<dbReference type="Gene3D" id="1.25.40.10">
    <property type="entry name" value="Tetratricopeptide repeat domain"/>
    <property type="match status" value="2"/>
</dbReference>
<proteinExistence type="predicted"/>
<keyword evidence="6" id="KW-1185">Reference proteome</keyword>
<dbReference type="RefSeq" id="WP_314016677.1">
    <property type="nucleotide sequence ID" value="NZ_JAVTTP010000001.1"/>
</dbReference>
<keyword evidence="2" id="KW-0067">ATP-binding</keyword>
<feature type="domain" description="Bacterial transcriptional activator" evidence="4">
    <location>
        <begin position="115"/>
        <end position="253"/>
    </location>
</feature>
<keyword evidence="1" id="KW-0547">Nucleotide-binding</keyword>
<evidence type="ECO:0000313" key="6">
    <source>
        <dbReference type="Proteomes" id="UP001250656"/>
    </source>
</evidence>
<feature type="compositionally biased region" description="Basic and acidic residues" evidence="3">
    <location>
        <begin position="929"/>
        <end position="941"/>
    </location>
</feature>
<dbReference type="InterPro" id="IPR041664">
    <property type="entry name" value="AAA_16"/>
</dbReference>
<dbReference type="InterPro" id="IPR027417">
    <property type="entry name" value="P-loop_NTPase"/>
</dbReference>
<dbReference type="Gene3D" id="3.40.50.300">
    <property type="entry name" value="P-loop containing nucleotide triphosphate hydrolases"/>
    <property type="match status" value="1"/>
</dbReference>
<feature type="region of interest" description="Disordered" evidence="3">
    <location>
        <begin position="522"/>
        <end position="543"/>
    </location>
</feature>
<dbReference type="SMART" id="SM00028">
    <property type="entry name" value="TPR"/>
    <property type="match status" value="3"/>
</dbReference>
<dbReference type="PANTHER" id="PTHR16305:SF28">
    <property type="entry name" value="GUANYLATE CYCLASE DOMAIN-CONTAINING PROTEIN"/>
    <property type="match status" value="1"/>
</dbReference>
<evidence type="ECO:0000256" key="1">
    <source>
        <dbReference type="ARBA" id="ARBA00022741"/>
    </source>
</evidence>
<evidence type="ECO:0000313" key="5">
    <source>
        <dbReference type="EMBL" id="MDT7830423.1"/>
    </source>
</evidence>
<dbReference type="SUPFAM" id="SSF48452">
    <property type="entry name" value="TPR-like"/>
    <property type="match status" value="2"/>
</dbReference>
<comment type="caution">
    <text evidence="5">The sequence shown here is derived from an EMBL/GenBank/DDBJ whole genome shotgun (WGS) entry which is preliminary data.</text>
</comment>
<dbReference type="Pfam" id="PF13191">
    <property type="entry name" value="AAA_16"/>
    <property type="match status" value="1"/>
</dbReference>
<evidence type="ECO:0000256" key="3">
    <source>
        <dbReference type="SAM" id="MobiDB-lite"/>
    </source>
</evidence>
<dbReference type="Pfam" id="PF03704">
    <property type="entry name" value="BTAD"/>
    <property type="match status" value="1"/>
</dbReference>
<name>A0ABU3LB22_9FLAO</name>
<organism evidence="5 6">
    <name type="scientific">Pricia mediterranea</name>
    <dbReference type="NCBI Taxonomy" id="3076079"/>
    <lineage>
        <taxon>Bacteria</taxon>
        <taxon>Pseudomonadati</taxon>
        <taxon>Bacteroidota</taxon>
        <taxon>Flavobacteriia</taxon>
        <taxon>Flavobacteriales</taxon>
        <taxon>Flavobacteriaceae</taxon>
        <taxon>Pricia</taxon>
    </lineage>
</organism>